<sequence>MSKKKAFTGNTMTLKDFHGGSIPSDLPLPSAPGVIVRPMDRSGYDRPTSWANPMARPDHRPRPNSSPATRHFDDKTPFLANAVHIGRNFDEDERKPLDGVSAPRRTVSDESFRVPPSRVELKPESVSTGKVSGWTGLGLESQVSNGAVNSYAGRVVEHTYVGVNSPNSRGNSRQVVSGSYPNAWTARKEVAVGVTEPVQSGWSGQSAVSKLAHASALEKVSSGRWQSKQSVQYQADVQVIKFSETDNGLHPKGHDDNAYNRMHVVGGRELSDATLAGHVERGLNIEESVEGARKEELDYERTAASTYVEVKERKYKHYTDWVQSNLSDSKFVGSESLPVLHSEASERPKLKLLPRTRPLENLEPYVTNPMQVHPRSSESDHGHVETVNSVHGNLNPTKPDFAGTDVGSHAIERPRLSLKPRSQPPEQLEENIERGRNALFGGARPRELDRKEKERK</sequence>
<proteinExistence type="predicted"/>
<name>A0ACC0XGZ5_9ROSI</name>
<protein>
    <submittedName>
        <fullName evidence="1">Uncharacterized protein</fullName>
    </submittedName>
</protein>
<reference evidence="2" key="1">
    <citation type="journal article" date="2023" name="G3 (Bethesda)">
        <title>Genome assembly and association tests identify interacting loci associated with vigor, precocity, and sex in interspecific pistachio rootstocks.</title>
        <authorList>
            <person name="Palmer W."/>
            <person name="Jacygrad E."/>
            <person name="Sagayaradj S."/>
            <person name="Cavanaugh K."/>
            <person name="Han R."/>
            <person name="Bertier L."/>
            <person name="Beede B."/>
            <person name="Kafkas S."/>
            <person name="Golino D."/>
            <person name="Preece J."/>
            <person name="Michelmore R."/>
        </authorList>
    </citation>
    <scope>NUCLEOTIDE SEQUENCE [LARGE SCALE GENOMIC DNA]</scope>
</reference>
<gene>
    <name evidence="1" type="ORF">Pint_10836</name>
</gene>
<dbReference type="Proteomes" id="UP001163603">
    <property type="component" value="Chromosome 12"/>
</dbReference>
<evidence type="ECO:0000313" key="1">
    <source>
        <dbReference type="EMBL" id="KAJ0017380.1"/>
    </source>
</evidence>
<organism evidence="1 2">
    <name type="scientific">Pistacia integerrima</name>
    <dbReference type="NCBI Taxonomy" id="434235"/>
    <lineage>
        <taxon>Eukaryota</taxon>
        <taxon>Viridiplantae</taxon>
        <taxon>Streptophyta</taxon>
        <taxon>Embryophyta</taxon>
        <taxon>Tracheophyta</taxon>
        <taxon>Spermatophyta</taxon>
        <taxon>Magnoliopsida</taxon>
        <taxon>eudicotyledons</taxon>
        <taxon>Gunneridae</taxon>
        <taxon>Pentapetalae</taxon>
        <taxon>rosids</taxon>
        <taxon>malvids</taxon>
        <taxon>Sapindales</taxon>
        <taxon>Anacardiaceae</taxon>
        <taxon>Pistacia</taxon>
    </lineage>
</organism>
<accession>A0ACC0XGZ5</accession>
<dbReference type="EMBL" id="CM047747">
    <property type="protein sequence ID" value="KAJ0017380.1"/>
    <property type="molecule type" value="Genomic_DNA"/>
</dbReference>
<keyword evidence="2" id="KW-1185">Reference proteome</keyword>
<evidence type="ECO:0000313" key="2">
    <source>
        <dbReference type="Proteomes" id="UP001163603"/>
    </source>
</evidence>
<comment type="caution">
    <text evidence="1">The sequence shown here is derived from an EMBL/GenBank/DDBJ whole genome shotgun (WGS) entry which is preliminary data.</text>
</comment>